<feature type="region of interest" description="Disordered" evidence="1">
    <location>
        <begin position="127"/>
        <end position="146"/>
    </location>
</feature>
<dbReference type="Proteomes" id="UP000516052">
    <property type="component" value="Chromosome"/>
</dbReference>
<evidence type="ECO:0000313" key="2">
    <source>
        <dbReference type="EMBL" id="QNP71097.1"/>
    </source>
</evidence>
<feature type="compositionally biased region" description="Low complexity" evidence="1">
    <location>
        <begin position="161"/>
        <end position="174"/>
    </location>
</feature>
<accession>A0A7H0IE81</accession>
<proteinExistence type="predicted"/>
<gene>
    <name evidence="2" type="ORF">IAG44_17740</name>
</gene>
<evidence type="ECO:0000313" key="3">
    <source>
        <dbReference type="Proteomes" id="UP000516052"/>
    </source>
</evidence>
<name>A0A7H0IE81_9ACTN</name>
<dbReference type="KEGG" id="sroi:IAG44_17740"/>
<dbReference type="EMBL" id="CP060828">
    <property type="protein sequence ID" value="QNP71097.1"/>
    <property type="molecule type" value="Genomic_DNA"/>
</dbReference>
<reference evidence="2 3" key="1">
    <citation type="submission" date="2020-08" db="EMBL/GenBank/DDBJ databases">
        <title>A novel species.</title>
        <authorList>
            <person name="Gao J."/>
        </authorList>
    </citation>
    <scope>NUCLEOTIDE SEQUENCE [LARGE SCALE GENOMIC DNA]</scope>
    <source>
        <strain evidence="2 3">CRXT-G-22</strain>
    </source>
</reference>
<dbReference type="AlphaFoldDB" id="A0A7H0IE81"/>
<organism evidence="2 3">
    <name type="scientific">Streptomyces roseirectus</name>
    <dbReference type="NCBI Taxonomy" id="2768066"/>
    <lineage>
        <taxon>Bacteria</taxon>
        <taxon>Bacillati</taxon>
        <taxon>Actinomycetota</taxon>
        <taxon>Actinomycetes</taxon>
        <taxon>Kitasatosporales</taxon>
        <taxon>Streptomycetaceae</taxon>
        <taxon>Streptomyces</taxon>
    </lineage>
</organism>
<evidence type="ECO:0000256" key="1">
    <source>
        <dbReference type="SAM" id="MobiDB-lite"/>
    </source>
</evidence>
<feature type="region of interest" description="Disordered" evidence="1">
    <location>
        <begin position="152"/>
        <end position="174"/>
    </location>
</feature>
<sequence length="174" mass="18729">MNMQQAAESADQIVQRTLSSVVPPLQWTHQTSTDTLCLDATSDSHELGAVTRRAVVMTKVSAERRGGLLGVVERNWKKSGYKITSVNSDKESPAIFAETPDGYRLGLIVGSAGQFFLEVATPCAKKSDVARPKTKAAGQDYYERKVPGPNVDDAFWSAKEPLPSTSPTSPSGNS</sequence>
<keyword evidence="3" id="KW-1185">Reference proteome</keyword>
<protein>
    <submittedName>
        <fullName evidence="2">Uncharacterized protein</fullName>
    </submittedName>
</protein>